<proteinExistence type="predicted"/>
<organism evidence="4 5">
    <name type="scientific">Arabis alpina</name>
    <name type="common">Alpine rock-cress</name>
    <dbReference type="NCBI Taxonomy" id="50452"/>
    <lineage>
        <taxon>Eukaryota</taxon>
        <taxon>Viridiplantae</taxon>
        <taxon>Streptophyta</taxon>
        <taxon>Embryophyta</taxon>
        <taxon>Tracheophyta</taxon>
        <taxon>Spermatophyta</taxon>
        <taxon>Magnoliopsida</taxon>
        <taxon>eudicotyledons</taxon>
        <taxon>Gunneridae</taxon>
        <taxon>Pentapetalae</taxon>
        <taxon>rosids</taxon>
        <taxon>malvids</taxon>
        <taxon>Brassicales</taxon>
        <taxon>Brassicaceae</taxon>
        <taxon>Arabideae</taxon>
        <taxon>Arabis</taxon>
    </lineage>
</organism>
<dbReference type="PANTHER" id="PTHR10366:SF658">
    <property type="entry name" value="NAD(P)-BINDING ROSSMANN-FOLD SUPERFAMILY PROTEIN"/>
    <property type="match status" value="1"/>
</dbReference>
<dbReference type="InterPro" id="IPR036291">
    <property type="entry name" value="NAD(P)-bd_dom_sf"/>
</dbReference>
<dbReference type="Gene3D" id="3.40.50.720">
    <property type="entry name" value="NAD(P)-binding Rossmann-like Domain"/>
    <property type="match status" value="1"/>
</dbReference>
<dbReference type="OrthoDB" id="1721689at2759"/>
<protein>
    <recommendedName>
        <fullName evidence="3">NAD-dependent epimerase/dehydratase domain-containing protein</fullName>
    </recommendedName>
</protein>
<gene>
    <name evidence="4" type="ordered locus">AALP_Aa1g268000</name>
</gene>
<keyword evidence="5" id="KW-1185">Reference proteome</keyword>
<keyword evidence="1" id="KW-0521">NADP</keyword>
<name>A0A087HQX4_ARAAL</name>
<dbReference type="Proteomes" id="UP000029120">
    <property type="component" value="Chromosome 1"/>
</dbReference>
<dbReference type="Gramene" id="KFK44526">
    <property type="protein sequence ID" value="KFK44526"/>
    <property type="gene ID" value="AALP_AA1G268000"/>
</dbReference>
<dbReference type="eggNOG" id="KOG1502">
    <property type="taxonomic scope" value="Eukaryota"/>
</dbReference>
<dbReference type="GO" id="GO:0016616">
    <property type="term" value="F:oxidoreductase activity, acting on the CH-OH group of donors, NAD or NADP as acceptor"/>
    <property type="evidence" value="ECO:0007669"/>
    <property type="project" value="TreeGrafter"/>
</dbReference>
<dbReference type="EMBL" id="CM002869">
    <property type="protein sequence ID" value="KFK44526.1"/>
    <property type="molecule type" value="Genomic_DNA"/>
</dbReference>
<keyword evidence="2" id="KW-0560">Oxidoreductase</keyword>
<dbReference type="Pfam" id="PF01370">
    <property type="entry name" value="Epimerase"/>
    <property type="match status" value="1"/>
</dbReference>
<evidence type="ECO:0000256" key="2">
    <source>
        <dbReference type="ARBA" id="ARBA00023002"/>
    </source>
</evidence>
<evidence type="ECO:0000256" key="1">
    <source>
        <dbReference type="ARBA" id="ARBA00022857"/>
    </source>
</evidence>
<evidence type="ECO:0000259" key="3">
    <source>
        <dbReference type="Pfam" id="PF01370"/>
    </source>
</evidence>
<dbReference type="AlphaFoldDB" id="A0A087HQX4"/>
<sequence>MAEYLVTGGTSFIASHVINALLESGHYVRTTVRDSDEEKVRFLWELKGAKDRLKIFEADLTVEGSFDEAVNGVDGVFHIASRFSVNNQDKMIDPDISGTRNLMNSLLEIIK</sequence>
<dbReference type="InterPro" id="IPR001509">
    <property type="entry name" value="Epimerase_deHydtase"/>
</dbReference>
<dbReference type="InterPro" id="IPR050425">
    <property type="entry name" value="NAD(P)_dehydrat-like"/>
</dbReference>
<accession>A0A087HQX4</accession>
<evidence type="ECO:0000313" key="5">
    <source>
        <dbReference type="Proteomes" id="UP000029120"/>
    </source>
</evidence>
<dbReference type="SUPFAM" id="SSF51735">
    <property type="entry name" value="NAD(P)-binding Rossmann-fold domains"/>
    <property type="match status" value="1"/>
</dbReference>
<evidence type="ECO:0000313" key="4">
    <source>
        <dbReference type="EMBL" id="KFK44526.1"/>
    </source>
</evidence>
<dbReference type="OMA" id="DYVACRL"/>
<reference evidence="5" key="1">
    <citation type="journal article" date="2015" name="Nat. Plants">
        <title>Genome expansion of Arabis alpina linked with retrotransposition and reduced symmetric DNA methylation.</title>
        <authorList>
            <person name="Willing E.M."/>
            <person name="Rawat V."/>
            <person name="Mandakova T."/>
            <person name="Maumus F."/>
            <person name="James G.V."/>
            <person name="Nordstroem K.J."/>
            <person name="Becker C."/>
            <person name="Warthmann N."/>
            <person name="Chica C."/>
            <person name="Szarzynska B."/>
            <person name="Zytnicki M."/>
            <person name="Albani M.C."/>
            <person name="Kiefer C."/>
            <person name="Bergonzi S."/>
            <person name="Castaings L."/>
            <person name="Mateos J.L."/>
            <person name="Berns M.C."/>
            <person name="Bujdoso N."/>
            <person name="Piofczyk T."/>
            <person name="de Lorenzo L."/>
            <person name="Barrero-Sicilia C."/>
            <person name="Mateos I."/>
            <person name="Piednoel M."/>
            <person name="Hagmann J."/>
            <person name="Chen-Min-Tao R."/>
            <person name="Iglesias-Fernandez R."/>
            <person name="Schuster S.C."/>
            <person name="Alonso-Blanco C."/>
            <person name="Roudier F."/>
            <person name="Carbonero P."/>
            <person name="Paz-Ares J."/>
            <person name="Davis S.J."/>
            <person name="Pecinka A."/>
            <person name="Quesneville H."/>
            <person name="Colot V."/>
            <person name="Lysak M.A."/>
            <person name="Weigel D."/>
            <person name="Coupland G."/>
            <person name="Schneeberger K."/>
        </authorList>
    </citation>
    <scope>NUCLEOTIDE SEQUENCE [LARGE SCALE GENOMIC DNA]</scope>
    <source>
        <strain evidence="5">cv. Pajares</strain>
    </source>
</reference>
<dbReference type="PANTHER" id="PTHR10366">
    <property type="entry name" value="NAD DEPENDENT EPIMERASE/DEHYDRATASE"/>
    <property type="match status" value="1"/>
</dbReference>
<feature type="domain" description="NAD-dependent epimerase/dehydratase" evidence="3">
    <location>
        <begin position="5"/>
        <end position="106"/>
    </location>
</feature>